<feature type="compositionally biased region" description="Polar residues" evidence="2">
    <location>
        <begin position="333"/>
        <end position="350"/>
    </location>
</feature>
<reference evidence="3" key="2">
    <citation type="submission" date="2022-06" db="UniProtKB">
        <authorList>
            <consortium name="EnsemblMetazoa"/>
        </authorList>
    </citation>
    <scope>IDENTIFICATION</scope>
    <source>
        <strain evidence="3">PS312</strain>
    </source>
</reference>
<feature type="compositionally biased region" description="Polar residues" evidence="2">
    <location>
        <begin position="124"/>
        <end position="135"/>
    </location>
</feature>
<dbReference type="Pfam" id="PF00069">
    <property type="entry name" value="Pkinase"/>
    <property type="match status" value="1"/>
</dbReference>
<dbReference type="InterPro" id="IPR000719">
    <property type="entry name" value="Prot_kinase_dom"/>
</dbReference>
<feature type="region of interest" description="Disordered" evidence="2">
    <location>
        <begin position="531"/>
        <end position="577"/>
    </location>
</feature>
<feature type="compositionally biased region" description="Basic and acidic residues" evidence="2">
    <location>
        <begin position="386"/>
        <end position="396"/>
    </location>
</feature>
<feature type="region of interest" description="Disordered" evidence="2">
    <location>
        <begin position="121"/>
        <end position="199"/>
    </location>
</feature>
<feature type="compositionally biased region" description="Low complexity" evidence="2">
    <location>
        <begin position="351"/>
        <end position="367"/>
    </location>
</feature>
<evidence type="ECO:0000313" key="4">
    <source>
        <dbReference type="Proteomes" id="UP000005239"/>
    </source>
</evidence>
<dbReference type="OrthoDB" id="346907at2759"/>
<dbReference type="Proteomes" id="UP000005239">
    <property type="component" value="Unassembled WGS sequence"/>
</dbReference>
<dbReference type="PROSITE" id="PS00107">
    <property type="entry name" value="PROTEIN_KINASE_ATP"/>
    <property type="match status" value="1"/>
</dbReference>
<feature type="compositionally biased region" description="Basic and acidic residues" evidence="2">
    <location>
        <begin position="256"/>
        <end position="271"/>
    </location>
</feature>
<dbReference type="GO" id="GO:0035556">
    <property type="term" value="P:intracellular signal transduction"/>
    <property type="evidence" value="ECO:0000318"/>
    <property type="project" value="GO_Central"/>
</dbReference>
<dbReference type="InterPro" id="IPR017441">
    <property type="entry name" value="Protein_kinase_ATP_BS"/>
</dbReference>
<feature type="compositionally biased region" description="Low complexity" evidence="2">
    <location>
        <begin position="156"/>
        <end position="180"/>
    </location>
</feature>
<dbReference type="SMART" id="SM00220">
    <property type="entry name" value="S_TKc"/>
    <property type="match status" value="1"/>
</dbReference>
<dbReference type="InterPro" id="IPR011009">
    <property type="entry name" value="Kinase-like_dom_sf"/>
</dbReference>
<dbReference type="GO" id="GO:0000785">
    <property type="term" value="C:chromatin"/>
    <property type="evidence" value="ECO:0007669"/>
    <property type="project" value="EnsemblMetazoa"/>
</dbReference>
<sequence>MSMADPLDFGDHHQSLHHSQMRNGGVPSSTSSSSSTVVMGGGGGGPSPSHLLEQRAFNSGQLGARTLPSQSVMGVCTPGSSSTPSDVAIDTSTGYSTATAAGGQSYVNHYSNPYHSYLGGHLGQQASTSSALHSQSLPMSIPPPPSGGGYMRIHPHSQASSMQQQPQMEMQQAQSMEQQMYNGGGGGEMNPPLQGESSGEVPLDRIVFAAPSGGANEYSNLSSAGSISDREQPETPGRASNSRPAAEKKSVRKRRKGDDTPRAEKKITDFIRKKRRKKQQGMDSKMAKMDMSTSPIQSSPKRSRVGSNASSFANGGGGGDGMMGGAMDESNHNHWPSSTVHLTASSPSRITPTPHSSSDSNSSPPTSRDGFCLPSRMDEETQTDLPDSRVDAEKMNEEISKRDRAIEELRRQNAELEKTINDKGTRLDACKSTIKRLLIEQNILERKALREKSTNDNPRIGCYKLQRMGDVFRETWVDGYASEELEKRMQRIVDERAEISNASASLKKRKPVSKETKSSRSLTAQMNALAENKSSLSDASRGGISSMTSSVGASTPGCSSSTNDDGFTRPELPQPPLTLMEYQEQEEIYRLRKDHLKKEEAEILIEREKLERERQLHIREYKRSNNERDSRYKDHILLNNRYVLLSLLGKGGFSEVWKAYDLEENRYVACKIHHVNKEWKEEKKANYVKHAMREKDIHRTLVHDRIVKLYDLFTIDNHSFCTVLEYCGGNDLDFYLKQNKQISEKEARSIIMQVTSALMYLAERKPPIIHYDLKPANILLEHGTASGAIKITDFGLSKVMENSDDVDSIELTSQFAGTYWYLPPETFVIGHSPPKISSKVDVWSVGVILYQCIYGKRPFGHEQTQQKILEEKTIIKAKAPDFPMKPLVSNTAKEFILRCLQYLKDDRADVFELATHDFLKFGLRSEKKLAPASPASRMGKLESMEE</sequence>
<keyword evidence="4" id="KW-1185">Reference proteome</keyword>
<dbReference type="EnsemblMetazoa" id="PPA02633.1">
    <property type="protein sequence ID" value="PPA02633.1"/>
    <property type="gene ID" value="WBGene00092187"/>
</dbReference>
<dbReference type="GO" id="GO:0005634">
    <property type="term" value="C:nucleus"/>
    <property type="evidence" value="ECO:0000318"/>
    <property type="project" value="GO_Central"/>
</dbReference>
<dbReference type="PROSITE" id="PS00108">
    <property type="entry name" value="PROTEIN_KINASE_ST"/>
    <property type="match status" value="1"/>
</dbReference>
<dbReference type="GO" id="GO:0006357">
    <property type="term" value="P:regulation of transcription by RNA polymerase II"/>
    <property type="evidence" value="ECO:0007669"/>
    <property type="project" value="EnsemblMetazoa"/>
</dbReference>
<reference evidence="4" key="1">
    <citation type="journal article" date="2008" name="Nat. Genet.">
        <title>The Pristionchus pacificus genome provides a unique perspective on nematode lifestyle and parasitism.</title>
        <authorList>
            <person name="Dieterich C."/>
            <person name="Clifton S.W."/>
            <person name="Schuster L.N."/>
            <person name="Chinwalla A."/>
            <person name="Delehaunty K."/>
            <person name="Dinkelacker I."/>
            <person name="Fulton L."/>
            <person name="Fulton R."/>
            <person name="Godfrey J."/>
            <person name="Minx P."/>
            <person name="Mitreva M."/>
            <person name="Roeseler W."/>
            <person name="Tian H."/>
            <person name="Witte H."/>
            <person name="Yang S.P."/>
            <person name="Wilson R.K."/>
            <person name="Sommer R.J."/>
        </authorList>
    </citation>
    <scope>NUCLEOTIDE SEQUENCE [LARGE SCALE GENOMIC DNA]</scope>
    <source>
        <strain evidence="4">PS312</strain>
    </source>
</reference>
<feature type="region of interest" description="Disordered" evidence="2">
    <location>
        <begin position="214"/>
        <end position="396"/>
    </location>
</feature>
<dbReference type="PANTHER" id="PTHR22974:SF23">
    <property type="entry name" value="TOUSLED-LIKE KINASE, ISOFORM G"/>
    <property type="match status" value="1"/>
</dbReference>
<keyword evidence="1" id="KW-0175">Coiled coil</keyword>
<feature type="region of interest" description="Disordered" evidence="2">
    <location>
        <begin position="1"/>
        <end position="52"/>
    </location>
</feature>
<dbReference type="InterPro" id="IPR008271">
    <property type="entry name" value="Ser/Thr_kinase_AS"/>
</dbReference>
<evidence type="ECO:0000313" key="3">
    <source>
        <dbReference type="EnsemblMetazoa" id="PPA02633.1"/>
    </source>
</evidence>
<organism evidence="3 4">
    <name type="scientific">Pristionchus pacificus</name>
    <name type="common">Parasitic nematode worm</name>
    <dbReference type="NCBI Taxonomy" id="54126"/>
    <lineage>
        <taxon>Eukaryota</taxon>
        <taxon>Metazoa</taxon>
        <taxon>Ecdysozoa</taxon>
        <taxon>Nematoda</taxon>
        <taxon>Chromadorea</taxon>
        <taxon>Rhabditida</taxon>
        <taxon>Rhabditina</taxon>
        <taxon>Diplogasteromorpha</taxon>
        <taxon>Diplogasteroidea</taxon>
        <taxon>Neodiplogasteridae</taxon>
        <taxon>Pristionchus</taxon>
    </lineage>
</organism>
<proteinExistence type="predicted"/>
<feature type="coiled-coil region" evidence="1">
    <location>
        <begin position="579"/>
        <end position="627"/>
    </location>
</feature>
<evidence type="ECO:0000256" key="1">
    <source>
        <dbReference type="SAM" id="Coils"/>
    </source>
</evidence>
<evidence type="ECO:0000256" key="2">
    <source>
        <dbReference type="SAM" id="MobiDB-lite"/>
    </source>
</evidence>
<dbReference type="Gene3D" id="1.10.510.10">
    <property type="entry name" value="Transferase(Phosphotransferase) domain 1"/>
    <property type="match status" value="1"/>
</dbReference>
<dbReference type="CDD" id="cd13990">
    <property type="entry name" value="STKc_TLK"/>
    <property type="match status" value="1"/>
</dbReference>
<dbReference type="SUPFAM" id="SSF56112">
    <property type="entry name" value="Protein kinase-like (PK-like)"/>
    <property type="match status" value="1"/>
</dbReference>
<dbReference type="GO" id="GO:0005524">
    <property type="term" value="F:ATP binding"/>
    <property type="evidence" value="ECO:0007669"/>
    <property type="project" value="UniProtKB-UniRule"/>
</dbReference>
<dbReference type="GO" id="GO:0004674">
    <property type="term" value="F:protein serine/threonine kinase activity"/>
    <property type="evidence" value="ECO:0000318"/>
    <property type="project" value="GO_Central"/>
</dbReference>
<feature type="compositionally biased region" description="Gly residues" evidence="2">
    <location>
        <begin position="314"/>
        <end position="324"/>
    </location>
</feature>
<gene>
    <name evidence="3" type="primary">WBGene00092187</name>
</gene>
<feature type="compositionally biased region" description="Polar residues" evidence="2">
    <location>
        <begin position="531"/>
        <end position="565"/>
    </location>
</feature>
<feature type="compositionally biased region" description="Low complexity" evidence="2">
    <location>
        <begin position="24"/>
        <end position="38"/>
    </location>
</feature>
<accession>A0A2A6BPJ1</accession>
<protein>
    <submittedName>
        <fullName evidence="3">Tlk-1</fullName>
    </submittedName>
</protein>
<dbReference type="PANTHER" id="PTHR22974">
    <property type="entry name" value="MIXED LINEAGE PROTEIN KINASE"/>
    <property type="match status" value="1"/>
</dbReference>
<dbReference type="AlphaFoldDB" id="A0A2A6BPJ1"/>
<dbReference type="PROSITE" id="PS50011">
    <property type="entry name" value="PROTEIN_KINASE_DOM"/>
    <property type="match status" value="1"/>
</dbReference>
<dbReference type="FunFam" id="1.10.510.10:FF:000698">
    <property type="entry name" value="Serine/threonine-protein kinase tousled-like 1"/>
    <property type="match status" value="1"/>
</dbReference>
<dbReference type="GO" id="GO:0007059">
    <property type="term" value="P:chromosome segregation"/>
    <property type="evidence" value="ECO:0000318"/>
    <property type="project" value="GO_Central"/>
</dbReference>
<feature type="compositionally biased region" description="Polar residues" evidence="2">
    <location>
        <begin position="291"/>
        <end position="300"/>
    </location>
</feature>
<name>A0A2A6BPJ1_PRIPA</name>
<accession>A0A8R1U511</accession>
<feature type="compositionally biased region" description="Polar residues" evidence="2">
    <location>
        <begin position="217"/>
        <end position="226"/>
    </location>
</feature>